<comment type="cofactor">
    <cofactor evidence="1">
        <name>Zn(2+)</name>
        <dbReference type="ChEBI" id="CHEBI:29105"/>
    </cofactor>
    <text evidence="1">Binds 1 zinc ion per subunit.</text>
</comment>
<dbReference type="SUPFAM" id="SSF46785">
    <property type="entry name" value="Winged helix' DNA-binding domain"/>
    <property type="match status" value="1"/>
</dbReference>
<feature type="binding site" evidence="1">
    <location>
        <position position="138"/>
    </location>
    <ligand>
        <name>Zn(2+)</name>
        <dbReference type="ChEBI" id="CHEBI:29105"/>
    </ligand>
</feature>
<evidence type="ECO:0008006" key="4">
    <source>
        <dbReference type="Google" id="ProtNLM"/>
    </source>
</evidence>
<keyword evidence="1" id="KW-0479">Metal-binding</keyword>
<evidence type="ECO:0000313" key="2">
    <source>
        <dbReference type="EMBL" id="OGX82411.1"/>
    </source>
</evidence>
<comment type="caution">
    <text evidence="2">The sequence shown here is derived from an EMBL/GenBank/DDBJ whole genome shotgun (WGS) entry which is preliminary data.</text>
</comment>
<evidence type="ECO:0000313" key="3">
    <source>
        <dbReference type="Proteomes" id="UP000176294"/>
    </source>
</evidence>
<feature type="binding site" evidence="1">
    <location>
        <position position="135"/>
    </location>
    <ligand>
        <name>Zn(2+)</name>
        <dbReference type="ChEBI" id="CHEBI:29105"/>
    </ligand>
</feature>
<feature type="binding site" evidence="1">
    <location>
        <position position="102"/>
    </location>
    <ligand>
        <name>Zn(2+)</name>
        <dbReference type="ChEBI" id="CHEBI:29105"/>
    </ligand>
</feature>
<dbReference type="Pfam" id="PF01475">
    <property type="entry name" value="FUR"/>
    <property type="match status" value="1"/>
</dbReference>
<gene>
    <name evidence="2" type="ORF">BEN47_18565</name>
</gene>
<dbReference type="AlphaFoldDB" id="A0A1G1SUW9"/>
<evidence type="ECO:0000256" key="1">
    <source>
        <dbReference type="PIRSR" id="PIRSR602481-1"/>
    </source>
</evidence>
<feature type="binding site" evidence="1">
    <location>
        <position position="99"/>
    </location>
    <ligand>
        <name>Zn(2+)</name>
        <dbReference type="ChEBI" id="CHEBI:29105"/>
    </ligand>
</feature>
<dbReference type="InterPro" id="IPR036388">
    <property type="entry name" value="WH-like_DNA-bd_sf"/>
</dbReference>
<dbReference type="Gene3D" id="1.10.10.10">
    <property type="entry name" value="Winged helix-like DNA-binding domain superfamily/Winged helix DNA-binding domain"/>
    <property type="match status" value="1"/>
</dbReference>
<dbReference type="InterPro" id="IPR036390">
    <property type="entry name" value="WH_DNA-bd_sf"/>
</dbReference>
<name>A0A1G1SUW9_9BACT</name>
<proteinExistence type="predicted"/>
<keyword evidence="3" id="KW-1185">Reference proteome</keyword>
<sequence length="141" mass="15767">MTPDDLVLLALRQHAVRPTRVRRAVLAVLLRSPFALSGTEIEVQLRPLSDRITLYRTLCTFEQTGLIHRVVDHADTVRYAACSNPTARAATADHVHFKCTACRHIYCLNQVPVPAVELPSPYRVERSDYLLSGICAGCQEK</sequence>
<dbReference type="GO" id="GO:0003700">
    <property type="term" value="F:DNA-binding transcription factor activity"/>
    <property type="evidence" value="ECO:0007669"/>
    <property type="project" value="InterPro"/>
</dbReference>
<protein>
    <recommendedName>
        <fullName evidence="4">Fur family transcriptional regulator</fullName>
    </recommendedName>
</protein>
<reference evidence="2 3" key="1">
    <citation type="submission" date="2016-08" db="EMBL/GenBank/DDBJ databases">
        <title>Hymenobacter coccineus sp. nov., Hymenobacter lapidarius sp. nov. and Hymenobacter glacialis sp. nov., isolated from Antarctic soil.</title>
        <authorList>
            <person name="Sedlacek I."/>
            <person name="Kralova S."/>
            <person name="Kyrova K."/>
            <person name="Maslanova I."/>
            <person name="Stankova E."/>
            <person name="Vrbovska V."/>
            <person name="Nemec M."/>
            <person name="Bartak M."/>
            <person name="Svec P."/>
            <person name="Busse H.-J."/>
            <person name="Pantucek R."/>
        </authorList>
    </citation>
    <scope>NUCLEOTIDE SEQUENCE [LARGE SCALE GENOMIC DNA]</scope>
    <source>
        <strain evidence="2 3">CCM 8643</strain>
    </source>
</reference>
<dbReference type="STRING" id="1908237.BEN47_18565"/>
<dbReference type="InterPro" id="IPR002481">
    <property type="entry name" value="FUR"/>
</dbReference>
<dbReference type="OrthoDB" id="594893at2"/>
<keyword evidence="1" id="KW-0862">Zinc</keyword>
<dbReference type="GO" id="GO:0046872">
    <property type="term" value="F:metal ion binding"/>
    <property type="evidence" value="ECO:0007669"/>
    <property type="project" value="UniProtKB-KW"/>
</dbReference>
<organism evidence="2 3">
    <name type="scientific">Hymenobacter lapidarius</name>
    <dbReference type="NCBI Taxonomy" id="1908237"/>
    <lineage>
        <taxon>Bacteria</taxon>
        <taxon>Pseudomonadati</taxon>
        <taxon>Bacteroidota</taxon>
        <taxon>Cytophagia</taxon>
        <taxon>Cytophagales</taxon>
        <taxon>Hymenobacteraceae</taxon>
        <taxon>Hymenobacter</taxon>
    </lineage>
</organism>
<accession>A0A1G1SUW9</accession>
<dbReference type="RefSeq" id="WP_070730108.1">
    <property type="nucleotide sequence ID" value="NZ_MDZB01000147.1"/>
</dbReference>
<dbReference type="Proteomes" id="UP000176294">
    <property type="component" value="Unassembled WGS sequence"/>
</dbReference>
<dbReference type="EMBL" id="MDZB01000147">
    <property type="protein sequence ID" value="OGX82411.1"/>
    <property type="molecule type" value="Genomic_DNA"/>
</dbReference>